<dbReference type="GO" id="GO:0016491">
    <property type="term" value="F:oxidoreductase activity"/>
    <property type="evidence" value="ECO:0007669"/>
    <property type="project" value="UniProtKB-KW"/>
</dbReference>
<evidence type="ECO:0000256" key="4">
    <source>
        <dbReference type="ARBA" id="ARBA00023033"/>
    </source>
</evidence>
<evidence type="ECO:0000256" key="2">
    <source>
        <dbReference type="ARBA" id="ARBA00022643"/>
    </source>
</evidence>
<dbReference type="Gene3D" id="3.20.20.30">
    <property type="entry name" value="Luciferase-like domain"/>
    <property type="match status" value="1"/>
</dbReference>
<dbReference type="EC" id="1.-.-.-" evidence="7"/>
<dbReference type="InterPro" id="IPR051260">
    <property type="entry name" value="Diverse_substr_monoxygenases"/>
</dbReference>
<keyword evidence="4" id="KW-0503">Monooxygenase</keyword>
<dbReference type="CDD" id="cd01095">
    <property type="entry name" value="Nitrilotriacetate_monoxgenase"/>
    <property type="match status" value="1"/>
</dbReference>
<keyword evidence="2" id="KW-0288">FMN</keyword>
<dbReference type="PIRSF" id="PIRSF000337">
    <property type="entry name" value="NTA_MOA"/>
    <property type="match status" value="1"/>
</dbReference>
<evidence type="ECO:0000256" key="1">
    <source>
        <dbReference type="ARBA" id="ARBA00022630"/>
    </source>
</evidence>
<evidence type="ECO:0000256" key="3">
    <source>
        <dbReference type="ARBA" id="ARBA00023002"/>
    </source>
</evidence>
<dbReference type="Proteomes" id="UP001274321">
    <property type="component" value="Unassembled WGS sequence"/>
</dbReference>
<comment type="caution">
    <text evidence="7">The sequence shown here is derived from an EMBL/GenBank/DDBJ whole genome shotgun (WGS) entry which is preliminary data.</text>
</comment>
<keyword evidence="1" id="KW-0285">Flavoprotein</keyword>
<keyword evidence="8" id="KW-1185">Reference proteome</keyword>
<feature type="domain" description="Luciferase-like" evidence="6">
    <location>
        <begin position="28"/>
        <end position="374"/>
    </location>
</feature>
<dbReference type="Pfam" id="PF00296">
    <property type="entry name" value="Bac_luciferase"/>
    <property type="match status" value="1"/>
</dbReference>
<dbReference type="PANTHER" id="PTHR30011:SF16">
    <property type="entry name" value="C2H2 FINGER DOMAIN TRANSCRIPTION FACTOR (EUROFUNG)-RELATED"/>
    <property type="match status" value="1"/>
</dbReference>
<dbReference type="InterPro" id="IPR016215">
    <property type="entry name" value="NTA_MOA"/>
</dbReference>
<proteinExistence type="inferred from homology"/>
<sequence>MTGAILNVGVLGVGMHPGAWRAEKGATSANGLDFYAEIGRLAEKGKLHAIFLADTLAADEENFERPILGAMDPTLVLAALAAGTRHVGLVATASTSYNEPFNIARRFATLDHLSGGRGGWNAVTTFVPAVAANFGDAPLPEGSARYDRAEEFVDVVRALWGSWRPGALVADAAAGIYADRGRIDVLDHRGTHFSVRGPLTLPRSPQGAPVLFQAGSSDRGRALAARTADAVFTVQNVLSAAKAFRHDVRDRARGFGRNPDHVKVLPGLVPILGGTEAEARARKDRLDHLSGNAELKKLALRVGVPVAELALDEPLPLDLVEANAGFRGSEGFRAAAVMLAKEERLTVRELLYRNGGGHLQVVGTPEQVAETVDLWTREDAADGFNVMVDVLPVGLASFVDEVVPLLQQRGIFRRDFTGSTLRANLDLEVPA</sequence>
<evidence type="ECO:0000259" key="6">
    <source>
        <dbReference type="Pfam" id="PF00296"/>
    </source>
</evidence>
<dbReference type="EMBL" id="JAXAFJ010000004">
    <property type="protein sequence ID" value="MDX6806165.1"/>
    <property type="molecule type" value="Genomic_DNA"/>
</dbReference>
<evidence type="ECO:0000313" key="8">
    <source>
        <dbReference type="Proteomes" id="UP001274321"/>
    </source>
</evidence>
<dbReference type="PANTHER" id="PTHR30011">
    <property type="entry name" value="ALKANESULFONATE MONOOXYGENASE-RELATED"/>
    <property type="match status" value="1"/>
</dbReference>
<dbReference type="RefSeq" id="WP_319844284.1">
    <property type="nucleotide sequence ID" value="NZ_JAXAFJ010000004.1"/>
</dbReference>
<organism evidence="7 8">
    <name type="scientific">Terrihabitans rhizophilus</name>
    <dbReference type="NCBI Taxonomy" id="3092662"/>
    <lineage>
        <taxon>Bacteria</taxon>
        <taxon>Pseudomonadati</taxon>
        <taxon>Pseudomonadota</taxon>
        <taxon>Alphaproteobacteria</taxon>
        <taxon>Hyphomicrobiales</taxon>
        <taxon>Terrihabitans</taxon>
    </lineage>
</organism>
<dbReference type="InterPro" id="IPR036661">
    <property type="entry name" value="Luciferase-like_sf"/>
</dbReference>
<comment type="similarity">
    <text evidence="5">Belongs to the NtaA/SnaA/DszA monooxygenase family.</text>
</comment>
<dbReference type="SUPFAM" id="SSF51679">
    <property type="entry name" value="Bacterial luciferase-like"/>
    <property type="match status" value="1"/>
</dbReference>
<accession>A0ABU4RMW4</accession>
<dbReference type="InterPro" id="IPR011251">
    <property type="entry name" value="Luciferase-like_dom"/>
</dbReference>
<reference evidence="7 8" key="1">
    <citation type="submission" date="2023-11" db="EMBL/GenBank/DDBJ databases">
        <authorList>
            <person name="Bao R."/>
        </authorList>
    </citation>
    <scope>NUCLEOTIDE SEQUENCE [LARGE SCALE GENOMIC DNA]</scope>
    <source>
        <strain evidence="7 8">PJ23</strain>
    </source>
</reference>
<protein>
    <submittedName>
        <fullName evidence="7">LLM class flavin-dependent oxidoreductase</fullName>
        <ecNumber evidence="7">1.-.-.-</ecNumber>
    </submittedName>
</protein>
<dbReference type="NCBIfam" id="TIGR03860">
    <property type="entry name" value="FMN_nitrolo"/>
    <property type="match status" value="1"/>
</dbReference>
<keyword evidence="3 7" id="KW-0560">Oxidoreductase</keyword>
<name>A0ABU4RMW4_9HYPH</name>
<evidence type="ECO:0000256" key="5">
    <source>
        <dbReference type="ARBA" id="ARBA00033748"/>
    </source>
</evidence>
<evidence type="ECO:0000313" key="7">
    <source>
        <dbReference type="EMBL" id="MDX6806165.1"/>
    </source>
</evidence>
<gene>
    <name evidence="7" type="ORF">SCD90_08815</name>
</gene>